<evidence type="ECO:0000313" key="1">
    <source>
        <dbReference type="EMBL" id="KAJ3474760.1"/>
    </source>
</evidence>
<dbReference type="AlphaFoldDB" id="A0AAD5UQ62"/>
<dbReference type="EMBL" id="JANAWD010000987">
    <property type="protein sequence ID" value="KAJ3474760.1"/>
    <property type="molecule type" value="Genomic_DNA"/>
</dbReference>
<comment type="caution">
    <text evidence="1">The sequence shown here is derived from an EMBL/GenBank/DDBJ whole genome shotgun (WGS) entry which is preliminary data.</text>
</comment>
<keyword evidence="2" id="KW-1185">Reference proteome</keyword>
<name>A0AAD5UQ62_9APHY</name>
<gene>
    <name evidence="1" type="ORF">NLI96_g12269</name>
</gene>
<sequence length="100" mass="10937">MLPHSILSRVLDNARQHTKKRHPILMNVMVLSYGQMSSNVNTMSSISNSECVDLKTLSLLSPFLHIAVLICLFIPHSGHHFPIVGIVWGLLGLLLPATGG</sequence>
<organism evidence="1 2">
    <name type="scientific">Meripilus lineatus</name>
    <dbReference type="NCBI Taxonomy" id="2056292"/>
    <lineage>
        <taxon>Eukaryota</taxon>
        <taxon>Fungi</taxon>
        <taxon>Dikarya</taxon>
        <taxon>Basidiomycota</taxon>
        <taxon>Agaricomycotina</taxon>
        <taxon>Agaricomycetes</taxon>
        <taxon>Polyporales</taxon>
        <taxon>Meripilaceae</taxon>
        <taxon>Meripilus</taxon>
    </lineage>
</organism>
<proteinExistence type="predicted"/>
<dbReference type="Proteomes" id="UP001212997">
    <property type="component" value="Unassembled WGS sequence"/>
</dbReference>
<protein>
    <submittedName>
        <fullName evidence="1">Uncharacterized protein</fullName>
    </submittedName>
</protein>
<accession>A0AAD5UQ62</accession>
<evidence type="ECO:0000313" key="2">
    <source>
        <dbReference type="Proteomes" id="UP001212997"/>
    </source>
</evidence>
<reference evidence="1" key="1">
    <citation type="submission" date="2022-07" db="EMBL/GenBank/DDBJ databases">
        <title>Genome Sequence of Physisporinus lineatus.</title>
        <authorList>
            <person name="Buettner E."/>
        </authorList>
    </citation>
    <scope>NUCLEOTIDE SEQUENCE</scope>
    <source>
        <strain evidence="1">VT162</strain>
    </source>
</reference>